<keyword evidence="2" id="KW-1133">Transmembrane helix</keyword>
<evidence type="ECO:0000259" key="3">
    <source>
        <dbReference type="Pfam" id="PF01145"/>
    </source>
</evidence>
<feature type="transmembrane region" description="Helical" evidence="2">
    <location>
        <begin position="96"/>
        <end position="119"/>
    </location>
</feature>
<dbReference type="EMBL" id="ADVG01000002">
    <property type="protein sequence ID" value="EFH87343.1"/>
    <property type="molecule type" value="Genomic_DNA"/>
</dbReference>
<evidence type="ECO:0000313" key="5">
    <source>
        <dbReference type="Proteomes" id="UP000004508"/>
    </source>
</evidence>
<evidence type="ECO:0000256" key="1">
    <source>
        <dbReference type="SAM" id="MobiDB-lite"/>
    </source>
</evidence>
<dbReference type="AlphaFoldDB" id="D6TNL2"/>
<accession>D6TNL2</accession>
<feature type="region of interest" description="Disordered" evidence="1">
    <location>
        <begin position="1"/>
        <end position="52"/>
    </location>
</feature>
<gene>
    <name evidence="4" type="ORF">Krac_8674</name>
</gene>
<dbReference type="Gene3D" id="3.30.479.30">
    <property type="entry name" value="Band 7 domain"/>
    <property type="match status" value="1"/>
</dbReference>
<dbReference type="Proteomes" id="UP000004508">
    <property type="component" value="Unassembled WGS sequence"/>
</dbReference>
<feature type="compositionally biased region" description="Low complexity" evidence="1">
    <location>
        <begin position="16"/>
        <end position="26"/>
    </location>
</feature>
<dbReference type="OrthoDB" id="141676at2"/>
<dbReference type="InParanoid" id="D6TNL2"/>
<dbReference type="RefSeq" id="WP_007912406.1">
    <property type="nucleotide sequence ID" value="NZ_ADVG01000002.1"/>
</dbReference>
<dbReference type="Pfam" id="PF01145">
    <property type="entry name" value="Band_7"/>
    <property type="match status" value="1"/>
</dbReference>
<dbReference type="STRING" id="485913.Krac_8674"/>
<feature type="region of interest" description="Disordered" evidence="1">
    <location>
        <begin position="489"/>
        <end position="525"/>
    </location>
</feature>
<feature type="transmembrane region" description="Helical" evidence="2">
    <location>
        <begin position="161"/>
        <end position="181"/>
    </location>
</feature>
<keyword evidence="2" id="KW-0472">Membrane</keyword>
<dbReference type="InterPro" id="IPR001107">
    <property type="entry name" value="Band_7"/>
</dbReference>
<comment type="caution">
    <text evidence="4">The sequence shown here is derived from an EMBL/GenBank/DDBJ whole genome shotgun (WGS) entry which is preliminary data.</text>
</comment>
<keyword evidence="5" id="KW-1185">Reference proteome</keyword>
<evidence type="ECO:0000313" key="4">
    <source>
        <dbReference type="EMBL" id="EFH87343.1"/>
    </source>
</evidence>
<feature type="compositionally biased region" description="Low complexity" evidence="1">
    <location>
        <begin position="494"/>
        <end position="508"/>
    </location>
</feature>
<dbReference type="InterPro" id="IPR036013">
    <property type="entry name" value="Band_7/SPFH_dom_sf"/>
</dbReference>
<protein>
    <submittedName>
        <fullName evidence="4">Band 7 protein</fullName>
    </submittedName>
</protein>
<name>D6TNL2_KTERA</name>
<feature type="transmembrane region" description="Helical" evidence="2">
    <location>
        <begin position="187"/>
        <end position="205"/>
    </location>
</feature>
<evidence type="ECO:0000256" key="2">
    <source>
        <dbReference type="SAM" id="Phobius"/>
    </source>
</evidence>
<feature type="compositionally biased region" description="Acidic residues" evidence="1">
    <location>
        <begin position="30"/>
        <end position="46"/>
    </location>
</feature>
<keyword evidence="2" id="KW-0812">Transmembrane</keyword>
<proteinExistence type="predicted"/>
<feature type="domain" description="Band 7" evidence="3">
    <location>
        <begin position="208"/>
        <end position="373"/>
    </location>
</feature>
<sequence length="525" mass="58345">MSSDWKDSGATWQSPQHDAQAAYTHQQAHDDDDDLTQDAPEQDQYDVDAHAYSAHDDQRYQAGYQGHQDYQNAPAADFEEPPPTPITQRGDLLHTIIHYATLVGAPLLFGGLTALWVLPLVANERAATPAAAFWPLVVLIVLIAIAQGTTVYYLGSINDLWFVFTLLGFLLFLLVGCFSTFGAIPGFLLLAIIVVLGVFLVRRYLHAVPEGYVALAFAFGKYRRTLLPGPHLLLPWEQIAYELNTGEIQWICPTQRVQLAPDTDVILRASISYQVLPDYAYLAMSRVNGWEETLRELFLAALQTIATTFSPGDFLAWPDGPQGQPVINPSLDDFSNGARWEQVNNYLFQYMRNRVAAWGVQVNGIQIRDVSLSSHGAHLVDAPPLDHTAYAYEQPAPTSYAQQPVPQFENTYTQQELAPPPAGNRPPVFKEEILVNAYKQVQEGKITDPETIRNLARTFEAIAHDPEANGSVSFDPMRAAENLYAEADHNEQLASASPASNSAHSSRVSFEDDTNPDWYNPRHPT</sequence>
<feature type="transmembrane region" description="Helical" evidence="2">
    <location>
        <begin position="131"/>
        <end position="154"/>
    </location>
</feature>
<reference evidence="4 5" key="1">
    <citation type="journal article" date="2011" name="Stand. Genomic Sci.">
        <title>Non-contiguous finished genome sequence and contextual data of the filamentous soil bacterium Ktedonobacter racemifer type strain (SOSP1-21).</title>
        <authorList>
            <person name="Chang Y.J."/>
            <person name="Land M."/>
            <person name="Hauser L."/>
            <person name="Chertkov O."/>
            <person name="Del Rio T.G."/>
            <person name="Nolan M."/>
            <person name="Copeland A."/>
            <person name="Tice H."/>
            <person name="Cheng J.F."/>
            <person name="Lucas S."/>
            <person name="Han C."/>
            <person name="Goodwin L."/>
            <person name="Pitluck S."/>
            <person name="Ivanova N."/>
            <person name="Ovchinikova G."/>
            <person name="Pati A."/>
            <person name="Chen A."/>
            <person name="Palaniappan K."/>
            <person name="Mavromatis K."/>
            <person name="Liolios K."/>
            <person name="Brettin T."/>
            <person name="Fiebig A."/>
            <person name="Rohde M."/>
            <person name="Abt B."/>
            <person name="Goker M."/>
            <person name="Detter J.C."/>
            <person name="Woyke T."/>
            <person name="Bristow J."/>
            <person name="Eisen J.A."/>
            <person name="Markowitz V."/>
            <person name="Hugenholtz P."/>
            <person name="Kyrpides N.C."/>
            <person name="Klenk H.P."/>
            <person name="Lapidus A."/>
        </authorList>
    </citation>
    <scope>NUCLEOTIDE SEQUENCE [LARGE SCALE GENOMIC DNA]</scope>
    <source>
        <strain evidence="5">DSM 44963</strain>
    </source>
</reference>
<dbReference type="eggNOG" id="COG0330">
    <property type="taxonomic scope" value="Bacteria"/>
</dbReference>
<organism evidence="4 5">
    <name type="scientific">Ktedonobacter racemifer DSM 44963</name>
    <dbReference type="NCBI Taxonomy" id="485913"/>
    <lineage>
        <taxon>Bacteria</taxon>
        <taxon>Bacillati</taxon>
        <taxon>Chloroflexota</taxon>
        <taxon>Ktedonobacteria</taxon>
        <taxon>Ktedonobacterales</taxon>
        <taxon>Ktedonobacteraceae</taxon>
        <taxon>Ktedonobacter</taxon>
    </lineage>
</organism>